<gene>
    <name evidence="2" type="ORF">H0A75_08475</name>
</gene>
<evidence type="ECO:0000313" key="3">
    <source>
        <dbReference type="Proteomes" id="UP000537890"/>
    </source>
</evidence>
<dbReference type="AlphaFoldDB" id="A0A7Z0MQ86"/>
<proteinExistence type="predicted"/>
<name>A0A7Z0MQ86_9GAMM</name>
<accession>A0A7Z0MQ86</accession>
<reference evidence="2 3" key="1">
    <citation type="submission" date="2020-05" db="EMBL/GenBank/DDBJ databases">
        <title>Horizontal transmission and recombination maintain forever young bacterial symbiont genomes.</title>
        <authorList>
            <person name="Russell S.L."/>
            <person name="Pepper-Tunick E."/>
            <person name="Svedberg J."/>
            <person name="Byrne A."/>
            <person name="Ruelas Castillo J."/>
            <person name="Vollmers C."/>
            <person name="Beinart R.A."/>
            <person name="Corbett-Detig R."/>
        </authorList>
    </citation>
    <scope>NUCLEOTIDE SEQUENCE [LARGE SCALE GENOMIC DNA]</scope>
    <source>
        <strain evidence="2">4727-3</strain>
    </source>
</reference>
<evidence type="ECO:0000259" key="1">
    <source>
        <dbReference type="Pfam" id="PF26049"/>
    </source>
</evidence>
<evidence type="ECO:0000313" key="2">
    <source>
        <dbReference type="EMBL" id="NYT47577.1"/>
    </source>
</evidence>
<comment type="caution">
    <text evidence="2">The sequence shown here is derived from an EMBL/GenBank/DDBJ whole genome shotgun (WGS) entry which is preliminary data.</text>
</comment>
<dbReference type="InterPro" id="IPR058679">
    <property type="entry name" value="RlmG_N"/>
</dbReference>
<dbReference type="Proteomes" id="UP000537890">
    <property type="component" value="Unassembled WGS sequence"/>
</dbReference>
<dbReference type="EMBL" id="JACCHS010000181">
    <property type="protein sequence ID" value="NYT47577.1"/>
    <property type="molecule type" value="Genomic_DNA"/>
</dbReference>
<dbReference type="Gene3D" id="3.40.50.150">
    <property type="entry name" value="Vaccinia Virus protein VP39"/>
    <property type="match status" value="1"/>
</dbReference>
<organism evidence="2 3">
    <name type="scientific">Candidatus Methanofishera endochildressiae</name>
    <dbReference type="NCBI Taxonomy" id="2738884"/>
    <lineage>
        <taxon>Bacteria</taxon>
        <taxon>Pseudomonadati</taxon>
        <taxon>Pseudomonadota</taxon>
        <taxon>Gammaproteobacteria</taxon>
        <taxon>Candidatus Methanofishera</taxon>
    </lineage>
</organism>
<protein>
    <recommendedName>
        <fullName evidence="1">RlmG N-terminal domain-containing protein</fullName>
    </recommendedName>
</protein>
<dbReference type="InterPro" id="IPR029063">
    <property type="entry name" value="SAM-dependent_MTases_sf"/>
</dbReference>
<sequence>MLNDLTPKLQRIENPRLLIVNDSFGALAVALHTFSPYCISDSFISLASIAENLAQNQQVIAQFLTPKKARKFFLSD</sequence>
<feature type="domain" description="RlmG N-terminal" evidence="1">
    <location>
        <begin position="14"/>
        <end position="59"/>
    </location>
</feature>
<dbReference type="Pfam" id="PF26049">
    <property type="entry name" value="RLMG_N"/>
    <property type="match status" value="1"/>
</dbReference>